<dbReference type="AlphaFoldDB" id="A0A2C6KYA2"/>
<name>A0A2C6KYA2_9APIC</name>
<dbReference type="EMBL" id="MIGC01002593">
    <property type="protein sequence ID" value="PHJ20803.1"/>
    <property type="molecule type" value="Genomic_DNA"/>
</dbReference>
<dbReference type="RefSeq" id="XP_067922489.1">
    <property type="nucleotide sequence ID" value="XM_068065531.1"/>
</dbReference>
<reference evidence="1 2" key="1">
    <citation type="journal article" date="2017" name="Int. J. Parasitol.">
        <title>The genome of the protozoan parasite Cystoisospora suis and a reverse vaccinology approach to identify vaccine candidates.</title>
        <authorList>
            <person name="Palmieri N."/>
            <person name="Shrestha A."/>
            <person name="Ruttkowski B."/>
            <person name="Beck T."/>
            <person name="Vogl C."/>
            <person name="Tomley F."/>
            <person name="Blake D.P."/>
            <person name="Joachim A."/>
        </authorList>
    </citation>
    <scope>NUCLEOTIDE SEQUENCE [LARGE SCALE GENOMIC DNA]</scope>
    <source>
        <strain evidence="1 2">Wien I</strain>
    </source>
</reference>
<dbReference type="VEuPathDB" id="ToxoDB:CSUI_005355"/>
<evidence type="ECO:0000313" key="1">
    <source>
        <dbReference type="EMBL" id="PHJ20803.1"/>
    </source>
</evidence>
<protein>
    <submittedName>
        <fullName evidence="1">Uncharacterized protein</fullName>
    </submittedName>
</protein>
<evidence type="ECO:0000313" key="2">
    <source>
        <dbReference type="Proteomes" id="UP000221165"/>
    </source>
</evidence>
<gene>
    <name evidence="1" type="ORF">CSUI_005355</name>
</gene>
<proteinExistence type="predicted"/>
<dbReference type="GeneID" id="94428742"/>
<accession>A0A2C6KYA2</accession>
<keyword evidence="2" id="KW-1185">Reference proteome</keyword>
<dbReference type="Proteomes" id="UP000221165">
    <property type="component" value="Unassembled WGS sequence"/>
</dbReference>
<sequence>MLVLLAFRTEIHRNGSFCLLAPAKTADGSFDGKVSVPQESDSFLLCVRLLLTNGSTSAF</sequence>
<organism evidence="1 2">
    <name type="scientific">Cystoisospora suis</name>
    <dbReference type="NCBI Taxonomy" id="483139"/>
    <lineage>
        <taxon>Eukaryota</taxon>
        <taxon>Sar</taxon>
        <taxon>Alveolata</taxon>
        <taxon>Apicomplexa</taxon>
        <taxon>Conoidasida</taxon>
        <taxon>Coccidia</taxon>
        <taxon>Eucoccidiorida</taxon>
        <taxon>Eimeriorina</taxon>
        <taxon>Sarcocystidae</taxon>
        <taxon>Cystoisospora</taxon>
    </lineage>
</organism>
<comment type="caution">
    <text evidence="1">The sequence shown here is derived from an EMBL/GenBank/DDBJ whole genome shotgun (WGS) entry which is preliminary data.</text>
</comment>